<dbReference type="Proteomes" id="UP001215598">
    <property type="component" value="Unassembled WGS sequence"/>
</dbReference>
<evidence type="ECO:0000313" key="1">
    <source>
        <dbReference type="EMBL" id="KAJ7746012.1"/>
    </source>
</evidence>
<reference evidence="1" key="1">
    <citation type="submission" date="2023-03" db="EMBL/GenBank/DDBJ databases">
        <title>Massive genome expansion in bonnet fungi (Mycena s.s.) driven by repeated elements and novel gene families across ecological guilds.</title>
        <authorList>
            <consortium name="Lawrence Berkeley National Laboratory"/>
            <person name="Harder C.B."/>
            <person name="Miyauchi S."/>
            <person name="Viragh M."/>
            <person name="Kuo A."/>
            <person name="Thoen E."/>
            <person name="Andreopoulos B."/>
            <person name="Lu D."/>
            <person name="Skrede I."/>
            <person name="Drula E."/>
            <person name="Henrissat B."/>
            <person name="Morin E."/>
            <person name="Kohler A."/>
            <person name="Barry K."/>
            <person name="LaButti K."/>
            <person name="Morin E."/>
            <person name="Salamov A."/>
            <person name="Lipzen A."/>
            <person name="Mereny Z."/>
            <person name="Hegedus B."/>
            <person name="Baldrian P."/>
            <person name="Stursova M."/>
            <person name="Weitz H."/>
            <person name="Taylor A."/>
            <person name="Grigoriev I.V."/>
            <person name="Nagy L.G."/>
            <person name="Martin F."/>
            <person name="Kauserud H."/>
        </authorList>
    </citation>
    <scope>NUCLEOTIDE SEQUENCE</scope>
    <source>
        <strain evidence="1">CBHHK182m</strain>
    </source>
</reference>
<comment type="caution">
    <text evidence="1">The sequence shown here is derived from an EMBL/GenBank/DDBJ whole genome shotgun (WGS) entry which is preliminary data.</text>
</comment>
<keyword evidence="2" id="KW-1185">Reference proteome</keyword>
<dbReference type="EMBL" id="JARKIB010000081">
    <property type="protein sequence ID" value="KAJ7746012.1"/>
    <property type="molecule type" value="Genomic_DNA"/>
</dbReference>
<evidence type="ECO:0000313" key="2">
    <source>
        <dbReference type="Proteomes" id="UP001215598"/>
    </source>
</evidence>
<dbReference type="AlphaFoldDB" id="A0AAD7IP96"/>
<name>A0AAD7IP96_9AGAR</name>
<protein>
    <submittedName>
        <fullName evidence="1">Uncharacterized protein</fullName>
    </submittedName>
</protein>
<organism evidence="1 2">
    <name type="scientific">Mycena metata</name>
    <dbReference type="NCBI Taxonomy" id="1033252"/>
    <lineage>
        <taxon>Eukaryota</taxon>
        <taxon>Fungi</taxon>
        <taxon>Dikarya</taxon>
        <taxon>Basidiomycota</taxon>
        <taxon>Agaricomycotina</taxon>
        <taxon>Agaricomycetes</taxon>
        <taxon>Agaricomycetidae</taxon>
        <taxon>Agaricales</taxon>
        <taxon>Marasmiineae</taxon>
        <taxon>Mycenaceae</taxon>
        <taxon>Mycena</taxon>
    </lineage>
</organism>
<accession>A0AAD7IP96</accession>
<sequence>MIVVCGAALSSSDDMRAGIENWQKSRKDMLALFAQKLSKNTDLFSLLFSFPSIVVLLFVRMSTKQEACGSAVDEKRAAAELNERQDAFRTFRRIDSTRAVSTGRAAEMVENAYPDQKESFGWEESWESGAQDASKPEHRSRAYQVCAYSVGVGTTGRGAKLGACRVLLVGDVRSLARASFLAALRTTPPGPPQPTAAVSFIPLAANTMERG</sequence>
<gene>
    <name evidence="1" type="ORF">B0H16DRAFT_1462603</name>
</gene>
<proteinExistence type="predicted"/>